<feature type="region of interest" description="Disordered" evidence="1">
    <location>
        <begin position="51"/>
        <end position="116"/>
    </location>
</feature>
<dbReference type="eggNOG" id="ENOG5032SCW">
    <property type="taxonomic scope" value="Bacteria"/>
</dbReference>
<evidence type="ECO:0000313" key="3">
    <source>
        <dbReference type="Proteomes" id="UP000005952"/>
    </source>
</evidence>
<organism evidence="2 3">
    <name type="scientific">Hyphomicrobium denitrificans 1NES1</name>
    <dbReference type="NCBI Taxonomy" id="670307"/>
    <lineage>
        <taxon>Bacteria</taxon>
        <taxon>Pseudomonadati</taxon>
        <taxon>Pseudomonadota</taxon>
        <taxon>Alphaproteobacteria</taxon>
        <taxon>Hyphomicrobiales</taxon>
        <taxon>Hyphomicrobiaceae</taxon>
        <taxon>Hyphomicrobium</taxon>
    </lineage>
</organism>
<feature type="region of interest" description="Disordered" evidence="1">
    <location>
        <begin position="357"/>
        <end position="415"/>
    </location>
</feature>
<dbReference type="Pfam" id="PF11064">
    <property type="entry name" value="DUF2865"/>
    <property type="match status" value="1"/>
</dbReference>
<dbReference type="EMBL" id="CP005587">
    <property type="protein sequence ID" value="AGK57880.1"/>
    <property type="molecule type" value="Genomic_DNA"/>
</dbReference>
<protein>
    <recommendedName>
        <fullName evidence="4">DUF2865 domain-containing protein</fullName>
    </recommendedName>
</protein>
<dbReference type="AlphaFoldDB" id="N0BCN2"/>
<accession>N0BCN2</accession>
<dbReference type="Proteomes" id="UP000005952">
    <property type="component" value="Chromosome"/>
</dbReference>
<evidence type="ECO:0000313" key="2">
    <source>
        <dbReference type="EMBL" id="AGK57880.1"/>
    </source>
</evidence>
<evidence type="ECO:0008006" key="4">
    <source>
        <dbReference type="Google" id="ProtNLM"/>
    </source>
</evidence>
<feature type="compositionally biased region" description="Pro residues" evidence="1">
    <location>
        <begin position="77"/>
        <end position="91"/>
    </location>
</feature>
<sequence length="415" mass="45005">MCRFDKRVREAGVSRAESVGIVVRRLVLTLAAVTLALIFVPSAASAQSWWPFGGGDDEPPPRPPVPSEPVYRQPDAVPAPAPQDAPPPMAPAAPGAPRSPGSPSPAPAPSAGNWSQKNPICYQLEQRLVQEGQKSGQSRDALPGIEDEIRALERAVDSGKAQLDRGCYEYFLFTKSLRNTPQCKDLSRQVEASKRKLSDLDARRQDILGSSGHSYQDDIIRELARNNCGANYVDMARRRSDGMWEDEESSGGSTWSPRATNGAQTYRTVCVRLCDGYYFPMSFSTLPSHFPQDADACSSKCAAPAELYYYPNPGGSIDQAVALRTQEAYNKLKFAFRYRKEVVKGCSCKTAEYVPADGSAPKKAENVPAQSSPPPPQQQHASDPSGLDARSMAAQSQQPPAAPADNGGWQTESQQ</sequence>
<dbReference type="STRING" id="670307.HYPDE_31028"/>
<dbReference type="HOGENOM" id="CLU_054932_0_0_5"/>
<name>N0BCN2_9HYPH</name>
<reference evidence="2 3" key="1">
    <citation type="journal article" date="2013" name="Genome Announc.">
        <title>Genome sequences for three denitrifying bacterial strains isolated from a uranium- and nitrate-contaminated subsurface environment.</title>
        <authorList>
            <person name="Venkatramanan R."/>
            <person name="Prakash O."/>
            <person name="Woyke T."/>
            <person name="Chain P."/>
            <person name="Goodwin L.A."/>
            <person name="Watson D."/>
            <person name="Brooks S."/>
            <person name="Kostka J.E."/>
            <person name="Green S.J."/>
        </authorList>
    </citation>
    <scope>NUCLEOTIDE SEQUENCE [LARGE SCALE GENOMIC DNA]</scope>
    <source>
        <strain evidence="2 3">1NES1</strain>
    </source>
</reference>
<gene>
    <name evidence="2" type="ORF">HYPDE_31028</name>
</gene>
<evidence type="ECO:0000256" key="1">
    <source>
        <dbReference type="SAM" id="MobiDB-lite"/>
    </source>
</evidence>
<dbReference type="KEGG" id="hdt:HYPDE_31028"/>
<proteinExistence type="predicted"/>
<keyword evidence="3" id="KW-1185">Reference proteome</keyword>
<dbReference type="InterPro" id="IPR021293">
    <property type="entry name" value="DUF2865"/>
</dbReference>